<accession>A0A8B7NSA6</accession>
<organism evidence="6 7">
    <name type="scientific">Hyalella azteca</name>
    <name type="common">Amphipod</name>
    <dbReference type="NCBI Taxonomy" id="294128"/>
    <lineage>
        <taxon>Eukaryota</taxon>
        <taxon>Metazoa</taxon>
        <taxon>Ecdysozoa</taxon>
        <taxon>Arthropoda</taxon>
        <taxon>Crustacea</taxon>
        <taxon>Multicrustacea</taxon>
        <taxon>Malacostraca</taxon>
        <taxon>Eumalacostraca</taxon>
        <taxon>Peracarida</taxon>
        <taxon>Amphipoda</taxon>
        <taxon>Senticaudata</taxon>
        <taxon>Talitrida</taxon>
        <taxon>Talitroidea</taxon>
        <taxon>Hyalellidae</taxon>
        <taxon>Hyalella</taxon>
    </lineage>
</organism>
<evidence type="ECO:0000256" key="4">
    <source>
        <dbReference type="PROSITE-ProRule" id="PRU00175"/>
    </source>
</evidence>
<feature type="domain" description="RING-type" evidence="5">
    <location>
        <begin position="7"/>
        <end position="50"/>
    </location>
</feature>
<dbReference type="GeneID" id="108673302"/>
<dbReference type="PANTHER" id="PTHR22791">
    <property type="entry name" value="RING-TYPE DOMAIN-CONTAINING PROTEIN"/>
    <property type="match status" value="1"/>
</dbReference>
<keyword evidence="2 4" id="KW-0863">Zinc-finger</keyword>
<dbReference type="InterPro" id="IPR013083">
    <property type="entry name" value="Znf_RING/FYVE/PHD"/>
</dbReference>
<gene>
    <name evidence="7" type="primary">LOC108673302</name>
</gene>
<keyword evidence="3" id="KW-0862">Zinc</keyword>
<keyword evidence="1" id="KW-0479">Metal-binding</keyword>
<dbReference type="InterPro" id="IPR051435">
    <property type="entry name" value="RING_finger_E3_ubiq-ligases"/>
</dbReference>
<dbReference type="Pfam" id="PF14634">
    <property type="entry name" value="zf-RING_5"/>
    <property type="match status" value="1"/>
</dbReference>
<dbReference type="Gene3D" id="3.30.40.10">
    <property type="entry name" value="Zinc/RING finger domain, C3HC4 (zinc finger)"/>
    <property type="match status" value="1"/>
</dbReference>
<dbReference type="SUPFAM" id="SSF57850">
    <property type="entry name" value="RING/U-box"/>
    <property type="match status" value="1"/>
</dbReference>
<evidence type="ECO:0000256" key="2">
    <source>
        <dbReference type="ARBA" id="ARBA00022771"/>
    </source>
</evidence>
<evidence type="ECO:0000256" key="1">
    <source>
        <dbReference type="ARBA" id="ARBA00022723"/>
    </source>
</evidence>
<evidence type="ECO:0000256" key="3">
    <source>
        <dbReference type="ARBA" id="ARBA00022833"/>
    </source>
</evidence>
<dbReference type="AlphaFoldDB" id="A0A8B7NSA6"/>
<dbReference type="PANTHER" id="PTHR22791:SF6">
    <property type="entry name" value="RING-TYPE DOMAIN-CONTAINING PROTEIN"/>
    <property type="match status" value="1"/>
</dbReference>
<dbReference type="OrthoDB" id="6380654at2759"/>
<dbReference type="InterPro" id="IPR001841">
    <property type="entry name" value="Znf_RING"/>
</dbReference>
<keyword evidence="6" id="KW-1185">Reference proteome</keyword>
<dbReference type="InterPro" id="IPR017907">
    <property type="entry name" value="Znf_RING_CS"/>
</dbReference>
<name>A0A8B7NSA6_HYAAZ</name>
<dbReference type="GO" id="GO:0016567">
    <property type="term" value="P:protein ubiquitination"/>
    <property type="evidence" value="ECO:0007669"/>
    <property type="project" value="TreeGrafter"/>
</dbReference>
<dbReference type="SUPFAM" id="SSF57845">
    <property type="entry name" value="B-box zinc-binding domain"/>
    <property type="match status" value="1"/>
</dbReference>
<proteinExistence type="predicted"/>
<dbReference type="GO" id="GO:0008270">
    <property type="term" value="F:zinc ion binding"/>
    <property type="evidence" value="ECO:0007669"/>
    <property type="project" value="UniProtKB-KW"/>
</dbReference>
<protein>
    <submittedName>
        <fullName evidence="7">Uncharacterized protein LOC108673302</fullName>
    </submittedName>
</protein>
<dbReference type="Proteomes" id="UP000694843">
    <property type="component" value="Unplaced"/>
</dbReference>
<dbReference type="RefSeq" id="XP_018016593.1">
    <property type="nucleotide sequence ID" value="XM_018161104.2"/>
</dbReference>
<dbReference type="PROSITE" id="PS00518">
    <property type="entry name" value="ZF_RING_1"/>
    <property type="match status" value="1"/>
</dbReference>
<dbReference type="PROSITE" id="PS50089">
    <property type="entry name" value="ZF_RING_2"/>
    <property type="match status" value="1"/>
</dbReference>
<dbReference type="GO" id="GO:0061630">
    <property type="term" value="F:ubiquitin protein ligase activity"/>
    <property type="evidence" value="ECO:0007669"/>
    <property type="project" value="TreeGrafter"/>
</dbReference>
<evidence type="ECO:0000313" key="7">
    <source>
        <dbReference type="RefSeq" id="XP_018016593.1"/>
    </source>
</evidence>
<reference evidence="7" key="1">
    <citation type="submission" date="2025-08" db="UniProtKB">
        <authorList>
            <consortium name="RefSeq"/>
        </authorList>
    </citation>
    <scope>IDENTIFICATION</scope>
    <source>
        <tissue evidence="7">Whole organism</tissue>
    </source>
</reference>
<evidence type="ECO:0000313" key="6">
    <source>
        <dbReference type="Proteomes" id="UP000694843"/>
    </source>
</evidence>
<evidence type="ECO:0000259" key="5">
    <source>
        <dbReference type="PROSITE" id="PS50089"/>
    </source>
</evidence>
<dbReference type="KEGG" id="hazt:108673302"/>
<sequence length="585" mass="65045">MNVQALCNVCENTFNSTNHKPLLLQCGHTYCLACLEDIEASGKKLCPSCREEWRGESYELPICYMLIPGENLVPKAAGDATGNKVDYNTCLLHSCTIEHWCCKCQVATCKKCISEMHYAHGQVSFDNVVGQEIDIEQIKQSFNGNLGNKFKEGLKSSLTLCNEGIELMESMKEIETKLLAWKKHLLAQEKNLSACMEHVENTSEAALKAKFDSFLKTMSWCDVEKASLLSKFQLPAMKVDAFNGELRSLNEDLEAEKQNLLPEEFQALSKDIVVKGESMSKKIVRARPILAAREEATVTVVSSVQDPIISLQELLLYLMNGRTVIHLQLLDTFFNGNRSSADDSIRLKHFLCRNFGLHLASFYGHLTYAAWVMFDVVGLPKLGLHLQSGADVADVNKILNDNCGAGNVATVPGKQSTVGGTSVLMCREPFIADIAINKSIYEDDIVACLEPKTNRLYRLHLGKLEDSDWSRCSRVVKRLLPGTGSKFAQVCPRGVFGKNWEFLHKFVPATGSKSRGGKVTRDHELWIHDGSGLSASVTEQVARYLYDYTSIGILRMNNQSSEEAQQQLTAQCSGCATLHFNIPSF</sequence>
<dbReference type="SMART" id="SM00184">
    <property type="entry name" value="RING"/>
    <property type="match status" value="1"/>
</dbReference>